<organism evidence="1 2">
    <name type="scientific">Thermodesulfitimonas autotrophica</name>
    <dbReference type="NCBI Taxonomy" id="1894989"/>
    <lineage>
        <taxon>Bacteria</taxon>
        <taxon>Bacillati</taxon>
        <taxon>Bacillota</taxon>
        <taxon>Clostridia</taxon>
        <taxon>Thermoanaerobacterales</taxon>
        <taxon>Thermoanaerobacteraceae</taxon>
        <taxon>Thermodesulfitimonas</taxon>
    </lineage>
</organism>
<dbReference type="AlphaFoldDB" id="A0A3N5AEF3"/>
<proteinExistence type="predicted"/>
<protein>
    <submittedName>
        <fullName evidence="1">Uncharacterized protein DUF3189</fullName>
    </submittedName>
</protein>
<dbReference type="OrthoDB" id="1680616at2"/>
<evidence type="ECO:0000313" key="2">
    <source>
        <dbReference type="Proteomes" id="UP000282654"/>
    </source>
</evidence>
<name>A0A3N5AEF3_9THEO</name>
<dbReference type="InterPro" id="IPR021525">
    <property type="entry name" value="DUF3189"/>
</dbReference>
<dbReference type="EMBL" id="RKRE01000003">
    <property type="protein sequence ID" value="RPF43027.1"/>
    <property type="molecule type" value="Genomic_DNA"/>
</dbReference>
<comment type="caution">
    <text evidence="1">The sequence shown here is derived from an EMBL/GenBank/DDBJ whole genome shotgun (WGS) entry which is preliminary data.</text>
</comment>
<dbReference type="Proteomes" id="UP000282654">
    <property type="component" value="Unassembled WGS sequence"/>
</dbReference>
<dbReference type="Pfam" id="PF11385">
    <property type="entry name" value="DUF3189"/>
    <property type="match status" value="1"/>
</dbReference>
<evidence type="ECO:0000313" key="1">
    <source>
        <dbReference type="EMBL" id="RPF43027.1"/>
    </source>
</evidence>
<dbReference type="RefSeq" id="WP_123931840.1">
    <property type="nucleotide sequence ID" value="NZ_RKRE01000003.1"/>
</dbReference>
<reference evidence="1 2" key="1">
    <citation type="submission" date="2018-11" db="EMBL/GenBank/DDBJ databases">
        <title>Genomic Encyclopedia of Type Strains, Phase IV (KMG-IV): sequencing the most valuable type-strain genomes for metagenomic binning, comparative biology and taxonomic classification.</title>
        <authorList>
            <person name="Goeker M."/>
        </authorList>
    </citation>
    <scope>NUCLEOTIDE SEQUENCE [LARGE SCALE GENOMIC DNA]</scope>
    <source>
        <strain evidence="1 2">DSM 102936</strain>
    </source>
</reference>
<accession>A0A3N5AEF3</accession>
<gene>
    <name evidence="1" type="ORF">EDD75_2146</name>
</gene>
<sequence>MNIVYHCYGGTHSSVLAAALHTGLISPRRPPGAARLFALPFLDRQDGSNHGQLYFFGTDEKGHRVYVLGRRRDGEMLSLVFGGPAGEEPAGDLLLVNAMYCVPPLLKIGGFLSRRLKLTRVGRPLVVAGLRQAYPCLRELVYRVKAEVDES</sequence>
<keyword evidence="2" id="KW-1185">Reference proteome</keyword>